<dbReference type="PATRIC" id="fig|269796.9.peg.565"/>
<dbReference type="Pfam" id="PF06114">
    <property type="entry name" value="Peptidase_M78"/>
    <property type="match status" value="1"/>
</dbReference>
<accession>Q2RX32</accession>
<dbReference type="RefSeq" id="WP_011388267.1">
    <property type="nucleotide sequence ID" value="NC_007643.1"/>
</dbReference>
<dbReference type="InterPro" id="IPR052345">
    <property type="entry name" value="Rad_response_metalloprotease"/>
</dbReference>
<protein>
    <recommendedName>
        <fullName evidence="1">IrrE N-terminal-like domain-containing protein</fullName>
    </recommendedName>
</protein>
<dbReference type="STRING" id="269796.Rru_A0509"/>
<dbReference type="PANTHER" id="PTHR43236">
    <property type="entry name" value="ANTITOXIN HIGA1"/>
    <property type="match status" value="1"/>
</dbReference>
<dbReference type="Proteomes" id="UP000001929">
    <property type="component" value="Chromosome"/>
</dbReference>
<name>Q2RX32_RHORT</name>
<dbReference type="EMBL" id="CP000230">
    <property type="protein sequence ID" value="ABC21313.1"/>
    <property type="molecule type" value="Genomic_DNA"/>
</dbReference>
<dbReference type="KEGG" id="rru:Rru_A0509"/>
<dbReference type="Gene3D" id="1.10.10.2910">
    <property type="match status" value="1"/>
</dbReference>
<evidence type="ECO:0000313" key="2">
    <source>
        <dbReference type="EMBL" id="ABC21313.1"/>
    </source>
</evidence>
<feature type="domain" description="IrrE N-terminal-like" evidence="1">
    <location>
        <begin position="41"/>
        <end position="98"/>
    </location>
</feature>
<evidence type="ECO:0000313" key="3">
    <source>
        <dbReference type="Proteomes" id="UP000001929"/>
    </source>
</evidence>
<dbReference type="InterPro" id="IPR010359">
    <property type="entry name" value="IrrE_HExxH"/>
</dbReference>
<organism evidence="2 3">
    <name type="scientific">Rhodospirillum rubrum (strain ATCC 11170 / ATH 1.1.1 / DSM 467 / LMG 4362 / NCIMB 8255 / S1)</name>
    <dbReference type="NCBI Taxonomy" id="269796"/>
    <lineage>
        <taxon>Bacteria</taxon>
        <taxon>Pseudomonadati</taxon>
        <taxon>Pseudomonadota</taxon>
        <taxon>Alphaproteobacteria</taxon>
        <taxon>Rhodospirillales</taxon>
        <taxon>Rhodospirillaceae</taxon>
        <taxon>Rhodospirillum</taxon>
    </lineage>
</organism>
<dbReference type="eggNOG" id="COG2856">
    <property type="taxonomic scope" value="Bacteria"/>
</dbReference>
<evidence type="ECO:0000259" key="1">
    <source>
        <dbReference type="Pfam" id="PF06114"/>
    </source>
</evidence>
<dbReference type="AlphaFoldDB" id="Q2RX32"/>
<dbReference type="EnsemblBacteria" id="ABC21313">
    <property type="protein sequence ID" value="ABC21313"/>
    <property type="gene ID" value="Rru_A0509"/>
</dbReference>
<proteinExistence type="predicted"/>
<gene>
    <name evidence="2" type="ordered locus">Rru_A0509</name>
</gene>
<reference evidence="2 3" key="1">
    <citation type="journal article" date="2011" name="Stand. Genomic Sci.">
        <title>Complete genome sequence of Rhodospirillum rubrum type strain (S1).</title>
        <authorList>
            <person name="Munk A.C."/>
            <person name="Copeland A."/>
            <person name="Lucas S."/>
            <person name="Lapidus A."/>
            <person name="Del Rio T.G."/>
            <person name="Barry K."/>
            <person name="Detter J.C."/>
            <person name="Hammon N."/>
            <person name="Israni S."/>
            <person name="Pitluck S."/>
            <person name="Brettin T."/>
            <person name="Bruce D."/>
            <person name="Han C."/>
            <person name="Tapia R."/>
            <person name="Gilna P."/>
            <person name="Schmutz J."/>
            <person name="Larimer F."/>
            <person name="Land M."/>
            <person name="Kyrpides N.C."/>
            <person name="Mavromatis K."/>
            <person name="Richardson P."/>
            <person name="Rohde M."/>
            <person name="Goker M."/>
            <person name="Klenk H.P."/>
            <person name="Zhang Y."/>
            <person name="Roberts G.P."/>
            <person name="Reslewic S."/>
            <person name="Schwartz D.C."/>
        </authorList>
    </citation>
    <scope>NUCLEOTIDE SEQUENCE [LARGE SCALE GENOMIC DNA]</scope>
    <source>
        <strain evidence="3">ATCC 11170 / ATH 1.1.1 / DSM 467 / LMG 4362 / NCIMB 8255 / S1</strain>
    </source>
</reference>
<dbReference type="PANTHER" id="PTHR43236:SF2">
    <property type="entry name" value="BLL0069 PROTEIN"/>
    <property type="match status" value="1"/>
</dbReference>
<sequence length="107" mass="12322">MNALLKPENFKPNYSLVKREVSKIHDQFSIEDPPVNPAEIAEGLGIDVRFVEFTGEHSKISGFYDPEDNTIYVNKHEFPLRQTFTIAHELGHAVLHREWARGDGYRV</sequence>
<keyword evidence="3" id="KW-1185">Reference proteome</keyword>
<dbReference type="HOGENOM" id="CLU_2208038_0_0_5"/>